<dbReference type="Proteomes" id="UP000410984">
    <property type="component" value="Unassembled WGS sequence"/>
</dbReference>
<evidence type="ECO:0000256" key="1">
    <source>
        <dbReference type="SAM" id="MobiDB-lite"/>
    </source>
</evidence>
<protein>
    <submittedName>
        <fullName evidence="3">Uncharacterized protein</fullName>
    </submittedName>
</protein>
<sequence length="119" mass="12591">MMGGRGRSGRGLGELARPDRSRRGTAITPACGQAPCLRWIKAQARPARHREIRKSKRENAMSTVVTYIARTRVRTVQAVGPAAVPPIGSARRPDLGSLQALALAIASAILTTGAMALAH</sequence>
<evidence type="ECO:0000313" key="4">
    <source>
        <dbReference type="Proteomes" id="UP000410984"/>
    </source>
</evidence>
<feature type="compositionally biased region" description="Gly residues" evidence="1">
    <location>
        <begin position="1"/>
        <end position="12"/>
    </location>
</feature>
<feature type="transmembrane region" description="Helical" evidence="2">
    <location>
        <begin position="100"/>
        <end position="118"/>
    </location>
</feature>
<keyword evidence="2" id="KW-0812">Transmembrane</keyword>
<organism evidence="3 4">
    <name type="scientific">Methylobacterium symbioticum</name>
    <dbReference type="NCBI Taxonomy" id="2584084"/>
    <lineage>
        <taxon>Bacteria</taxon>
        <taxon>Pseudomonadati</taxon>
        <taxon>Pseudomonadota</taxon>
        <taxon>Alphaproteobacteria</taxon>
        <taxon>Hyphomicrobiales</taxon>
        <taxon>Methylobacteriaceae</taxon>
        <taxon>Methylobacterium</taxon>
    </lineage>
</organism>
<dbReference type="EMBL" id="CABFPH010000077">
    <property type="protein sequence ID" value="VUD73577.1"/>
    <property type="molecule type" value="Genomic_DNA"/>
</dbReference>
<gene>
    <name evidence="3" type="ORF">MET9862_04196</name>
</gene>
<keyword evidence="4" id="KW-1185">Reference proteome</keyword>
<feature type="region of interest" description="Disordered" evidence="1">
    <location>
        <begin position="1"/>
        <end position="28"/>
    </location>
</feature>
<evidence type="ECO:0000313" key="3">
    <source>
        <dbReference type="EMBL" id="VUD73577.1"/>
    </source>
</evidence>
<dbReference type="AlphaFoldDB" id="A0A509EGS0"/>
<accession>A0A509EGS0</accession>
<evidence type="ECO:0000256" key="2">
    <source>
        <dbReference type="SAM" id="Phobius"/>
    </source>
</evidence>
<name>A0A509EGS0_9HYPH</name>
<keyword evidence="2" id="KW-1133">Transmembrane helix</keyword>
<proteinExistence type="predicted"/>
<keyword evidence="2" id="KW-0472">Membrane</keyword>
<reference evidence="3 4" key="1">
    <citation type="submission" date="2019-06" db="EMBL/GenBank/DDBJ databases">
        <authorList>
            <person name="Rodrigo-Torres L."/>
            <person name="Arahal R. D."/>
            <person name="Lucena T."/>
        </authorList>
    </citation>
    <scope>NUCLEOTIDE SEQUENCE [LARGE SCALE GENOMIC DNA]</scope>
    <source>
        <strain evidence="3 4">SB0023/3</strain>
    </source>
</reference>